<dbReference type="EMBL" id="UFQQ01000022">
    <property type="protein sequence ID" value="SSW92638.1"/>
    <property type="molecule type" value="Genomic_DNA"/>
</dbReference>
<evidence type="ECO:0000256" key="2">
    <source>
        <dbReference type="SAM" id="SignalP"/>
    </source>
</evidence>
<keyword evidence="7" id="KW-1185">Reference proteome</keyword>
<protein>
    <submittedName>
        <fullName evidence="5">Sporulation protein YlmC with PRC-barrel domain</fullName>
    </submittedName>
</protein>
<evidence type="ECO:0000313" key="7">
    <source>
        <dbReference type="Proteomes" id="UP000256343"/>
    </source>
</evidence>
<organism evidence="5 6">
    <name type="scientific">Rhodopseudomonas pentothenatexigens</name>
    <dbReference type="NCBI Taxonomy" id="999699"/>
    <lineage>
        <taxon>Bacteria</taxon>
        <taxon>Pseudomonadati</taxon>
        <taxon>Pseudomonadota</taxon>
        <taxon>Alphaproteobacteria</taxon>
        <taxon>Hyphomicrobiales</taxon>
        <taxon>Nitrobacteraceae</taxon>
        <taxon>Rhodopseudomonas</taxon>
    </lineage>
</organism>
<dbReference type="EMBL" id="QRDT01000022">
    <property type="protein sequence ID" value="RED28538.1"/>
    <property type="molecule type" value="Genomic_DNA"/>
</dbReference>
<evidence type="ECO:0000256" key="1">
    <source>
        <dbReference type="SAM" id="MobiDB-lite"/>
    </source>
</evidence>
<accession>A0A336JSU9</accession>
<dbReference type="Proteomes" id="UP000252631">
    <property type="component" value="Unassembled WGS sequence"/>
</dbReference>
<dbReference type="Gene3D" id="2.30.30.240">
    <property type="entry name" value="PRC-barrel domain"/>
    <property type="match status" value="1"/>
</dbReference>
<dbReference type="Pfam" id="PF05239">
    <property type="entry name" value="PRC"/>
    <property type="match status" value="1"/>
</dbReference>
<reference evidence="5 6" key="1">
    <citation type="submission" date="2017-08" db="EMBL/GenBank/DDBJ databases">
        <authorList>
            <person name="de Groot N.N."/>
        </authorList>
    </citation>
    <scope>NUCLEOTIDE SEQUENCE [LARGE SCALE GENOMIC DNA]</scope>
    <source>
        <strain evidence="5 6">JA575</strain>
    </source>
</reference>
<gene>
    <name evidence="4" type="ORF">BJ125_12265</name>
    <name evidence="5" type="ORF">SAMN05892882_12265</name>
</gene>
<name>A0A336JSU9_9BRAD</name>
<dbReference type="PANTHER" id="PTHR36505">
    <property type="entry name" value="BLR1072 PROTEIN"/>
    <property type="match status" value="1"/>
</dbReference>
<feature type="chain" id="PRO_5016364527" evidence="2">
    <location>
        <begin position="23"/>
        <end position="189"/>
    </location>
</feature>
<sequence length="189" mass="19638">MKANTMIAGLLGTTLLATAAYAQNPAPANNANTMSKSTTAASSDASQQNMGQWRASKMMGLDVYNQGNEKLGDINEILLDNQGRIQAVVIGVGGFLGVGERDVAVAFDKLQFVNTPVSSNTAMNKTTPTGSATSTTSPAGTTTGAATSTGAASSTTTTANNADRWYPDHAVFNATKDQLQSMPEFKYSK</sequence>
<evidence type="ECO:0000313" key="4">
    <source>
        <dbReference type="EMBL" id="RED28538.1"/>
    </source>
</evidence>
<dbReference type="InterPro" id="IPR011033">
    <property type="entry name" value="PRC_barrel-like_sf"/>
</dbReference>
<keyword evidence="2" id="KW-0732">Signal</keyword>
<proteinExistence type="predicted"/>
<evidence type="ECO:0000259" key="3">
    <source>
        <dbReference type="Pfam" id="PF05239"/>
    </source>
</evidence>
<feature type="domain" description="PRC-barrel" evidence="3">
    <location>
        <begin position="52"/>
        <end position="113"/>
    </location>
</feature>
<feature type="signal peptide" evidence="2">
    <location>
        <begin position="1"/>
        <end position="22"/>
    </location>
</feature>
<evidence type="ECO:0000313" key="6">
    <source>
        <dbReference type="Proteomes" id="UP000252631"/>
    </source>
</evidence>
<evidence type="ECO:0000313" key="5">
    <source>
        <dbReference type="EMBL" id="SSW92638.1"/>
    </source>
</evidence>
<reference evidence="4 7" key="2">
    <citation type="submission" date="2018-07" db="EMBL/GenBank/DDBJ databases">
        <title>Genomic Encyclopedia of Archaeal and Bacterial Type Strains, Phase II (KMG-II): from individual species to whole genera.</title>
        <authorList>
            <person name="Goeker M."/>
        </authorList>
    </citation>
    <scope>NUCLEOTIDE SEQUENCE [LARGE SCALE GENOMIC DNA]</scope>
    <source>
        <strain evidence="4 7">JA575</strain>
    </source>
</reference>
<dbReference type="AlphaFoldDB" id="A0A336JSU9"/>
<dbReference type="OrthoDB" id="7818259at2"/>
<dbReference type="RefSeq" id="WP_114360071.1">
    <property type="nucleotide sequence ID" value="NZ_QRDT01000022.1"/>
</dbReference>
<dbReference type="InterPro" id="IPR027275">
    <property type="entry name" value="PRC-brl_dom"/>
</dbReference>
<feature type="region of interest" description="Disordered" evidence="1">
    <location>
        <begin position="120"/>
        <end position="162"/>
    </location>
</feature>
<feature type="compositionally biased region" description="Low complexity" evidence="1">
    <location>
        <begin position="126"/>
        <end position="159"/>
    </location>
</feature>
<dbReference type="PANTHER" id="PTHR36505:SF1">
    <property type="entry name" value="BLR1072 PROTEIN"/>
    <property type="match status" value="1"/>
</dbReference>
<dbReference type="Proteomes" id="UP000256343">
    <property type="component" value="Unassembled WGS sequence"/>
</dbReference>
<dbReference type="SUPFAM" id="SSF50346">
    <property type="entry name" value="PRC-barrel domain"/>
    <property type="match status" value="1"/>
</dbReference>